<evidence type="ECO:0000313" key="3">
    <source>
        <dbReference type="Proteomes" id="UP000799779"/>
    </source>
</evidence>
<accession>A0A6A5WH56</accession>
<organism evidence="2 3">
    <name type="scientific">Amniculicola lignicola CBS 123094</name>
    <dbReference type="NCBI Taxonomy" id="1392246"/>
    <lineage>
        <taxon>Eukaryota</taxon>
        <taxon>Fungi</taxon>
        <taxon>Dikarya</taxon>
        <taxon>Ascomycota</taxon>
        <taxon>Pezizomycotina</taxon>
        <taxon>Dothideomycetes</taxon>
        <taxon>Pleosporomycetidae</taxon>
        <taxon>Pleosporales</taxon>
        <taxon>Amniculicolaceae</taxon>
        <taxon>Amniculicola</taxon>
    </lineage>
</organism>
<evidence type="ECO:0000256" key="1">
    <source>
        <dbReference type="SAM" id="MobiDB-lite"/>
    </source>
</evidence>
<gene>
    <name evidence="2" type="ORF">P154DRAFT_599549</name>
</gene>
<dbReference type="Proteomes" id="UP000799779">
    <property type="component" value="Unassembled WGS sequence"/>
</dbReference>
<dbReference type="EMBL" id="ML977591">
    <property type="protein sequence ID" value="KAF2000119.1"/>
    <property type="molecule type" value="Genomic_DNA"/>
</dbReference>
<protein>
    <submittedName>
        <fullName evidence="2">Uncharacterized protein</fullName>
    </submittedName>
</protein>
<dbReference type="AlphaFoldDB" id="A0A6A5WH56"/>
<evidence type="ECO:0000313" key="2">
    <source>
        <dbReference type="EMBL" id="KAF2000119.1"/>
    </source>
</evidence>
<name>A0A6A5WH56_9PLEO</name>
<keyword evidence="3" id="KW-1185">Reference proteome</keyword>
<dbReference type="OrthoDB" id="3795156at2759"/>
<reference evidence="2" key="1">
    <citation type="journal article" date="2020" name="Stud. Mycol.">
        <title>101 Dothideomycetes genomes: a test case for predicting lifestyles and emergence of pathogens.</title>
        <authorList>
            <person name="Haridas S."/>
            <person name="Albert R."/>
            <person name="Binder M."/>
            <person name="Bloem J."/>
            <person name="Labutti K."/>
            <person name="Salamov A."/>
            <person name="Andreopoulos B."/>
            <person name="Baker S."/>
            <person name="Barry K."/>
            <person name="Bills G."/>
            <person name="Bluhm B."/>
            <person name="Cannon C."/>
            <person name="Castanera R."/>
            <person name="Culley D."/>
            <person name="Daum C."/>
            <person name="Ezra D."/>
            <person name="Gonzalez J."/>
            <person name="Henrissat B."/>
            <person name="Kuo A."/>
            <person name="Liang C."/>
            <person name="Lipzen A."/>
            <person name="Lutzoni F."/>
            <person name="Magnuson J."/>
            <person name="Mondo S."/>
            <person name="Nolan M."/>
            <person name="Ohm R."/>
            <person name="Pangilinan J."/>
            <person name="Park H.-J."/>
            <person name="Ramirez L."/>
            <person name="Alfaro M."/>
            <person name="Sun H."/>
            <person name="Tritt A."/>
            <person name="Yoshinaga Y."/>
            <person name="Zwiers L.-H."/>
            <person name="Turgeon B."/>
            <person name="Goodwin S."/>
            <person name="Spatafora J."/>
            <person name="Crous P."/>
            <person name="Grigoriev I."/>
        </authorList>
    </citation>
    <scope>NUCLEOTIDE SEQUENCE</scope>
    <source>
        <strain evidence="2">CBS 123094</strain>
    </source>
</reference>
<feature type="region of interest" description="Disordered" evidence="1">
    <location>
        <begin position="1"/>
        <end position="44"/>
    </location>
</feature>
<proteinExistence type="predicted"/>
<sequence>MAPYGSAPDHRFSKDHRDSRPTNPPLWKRTASNAPSSLAKRRKRATLSATSLSITAKSTLDNKIALRLEIPKDPAPTTQQKRVVAIRKAAAARWRPKLQRDFPSEDEVKRAYTGKLLRHYVGTGPEAAPVLPPIKKSARVMTLLRSFPQSLSGLKSKHAESVKALLAQKCAVQRDKEILKRNLKIINDNDNTTALAARCFGKMTEWHNQWLTGFADEDLRKEEKGAENKLPEWKKWKTGRFAD</sequence>
<feature type="compositionally biased region" description="Basic and acidic residues" evidence="1">
    <location>
        <begin position="8"/>
        <end position="20"/>
    </location>
</feature>